<keyword evidence="2" id="KW-1185">Reference proteome</keyword>
<evidence type="ECO:0000313" key="1">
    <source>
        <dbReference type="EMBL" id="MDP9825932.1"/>
    </source>
</evidence>
<proteinExistence type="predicted"/>
<name>A0ABT9P094_9ACTN</name>
<gene>
    <name evidence="1" type="ORF">J2S57_001681</name>
</gene>
<sequence>MAHWVKLPDGKGGRRLSMVWEVPNPLPSAAH</sequence>
<dbReference type="Proteomes" id="UP001235712">
    <property type="component" value="Unassembled WGS sequence"/>
</dbReference>
<evidence type="ECO:0000313" key="2">
    <source>
        <dbReference type="Proteomes" id="UP001235712"/>
    </source>
</evidence>
<protein>
    <submittedName>
        <fullName evidence="1">Uncharacterized protein</fullName>
    </submittedName>
</protein>
<comment type="caution">
    <text evidence="1">The sequence shown here is derived from an EMBL/GenBank/DDBJ whole genome shotgun (WGS) entry which is preliminary data.</text>
</comment>
<reference evidence="1 2" key="1">
    <citation type="submission" date="2023-07" db="EMBL/GenBank/DDBJ databases">
        <title>Sequencing the genomes of 1000 actinobacteria strains.</title>
        <authorList>
            <person name="Klenk H.-P."/>
        </authorList>
    </citation>
    <scope>NUCLEOTIDE SEQUENCE [LARGE SCALE GENOMIC DNA]</scope>
    <source>
        <strain evidence="1 2">DSM 44388</strain>
    </source>
</reference>
<accession>A0ABT9P094</accession>
<dbReference type="EMBL" id="JAUSQZ010000001">
    <property type="protein sequence ID" value="MDP9825932.1"/>
    <property type="molecule type" value="Genomic_DNA"/>
</dbReference>
<organism evidence="1 2">
    <name type="scientific">Kineosporia succinea</name>
    <dbReference type="NCBI Taxonomy" id="84632"/>
    <lineage>
        <taxon>Bacteria</taxon>
        <taxon>Bacillati</taxon>
        <taxon>Actinomycetota</taxon>
        <taxon>Actinomycetes</taxon>
        <taxon>Kineosporiales</taxon>
        <taxon>Kineosporiaceae</taxon>
        <taxon>Kineosporia</taxon>
    </lineage>
</organism>